<reference evidence="1" key="1">
    <citation type="journal article" date="2018" name="Science">
        <title>Natural noncanonical protein splicing yields products with diverse ?-amino acid residues.</title>
        <authorList>
            <person name="Morinaka B.I."/>
            <person name="Lakis E."/>
            <person name="Verest M."/>
            <person name="Helf M.J."/>
            <person name="Scalvenzi T."/>
            <person name="Vagstad A.L."/>
            <person name="Sims J."/>
            <person name="Sunagawa S."/>
            <person name="Gugger M."/>
            <person name="Piel J."/>
        </authorList>
    </citation>
    <scope>NUCLEOTIDE SEQUENCE</scope>
    <source>
        <strain evidence="1">PCC 10023</strain>
    </source>
</reference>
<name>A0A2P0ZGW6_9CYAN</name>
<dbReference type="GO" id="GO:0003824">
    <property type="term" value="F:catalytic activity"/>
    <property type="evidence" value="ECO:0007669"/>
    <property type="project" value="InterPro"/>
</dbReference>
<accession>A0A2P0ZGW6</accession>
<dbReference type="AlphaFoldDB" id="A0A2P0ZGW6"/>
<dbReference type="Gene3D" id="3.90.330.10">
    <property type="entry name" value="Nitrile hydratase alpha /Thiocyanate hydrolase gamma"/>
    <property type="match status" value="1"/>
</dbReference>
<evidence type="ECO:0000313" key="1">
    <source>
        <dbReference type="EMBL" id="AVH79700.1"/>
    </source>
</evidence>
<dbReference type="EMBL" id="MG373783">
    <property type="protein sequence ID" value="AVH79700.1"/>
    <property type="molecule type" value="Genomic_DNA"/>
</dbReference>
<dbReference type="RefSeq" id="WP_414581494.1">
    <property type="nucleotide sequence ID" value="NZ_CAWUDP010000004.1"/>
</dbReference>
<dbReference type="NCBIfam" id="TIGR03793">
    <property type="entry name" value="leader_NHLP"/>
    <property type="match status" value="1"/>
</dbReference>
<dbReference type="GO" id="GO:0046914">
    <property type="term" value="F:transition metal ion binding"/>
    <property type="evidence" value="ECO:0007669"/>
    <property type="project" value="InterPro"/>
</dbReference>
<organism evidence="1">
    <name type="scientific">Scytonema sp. PCC 10023</name>
    <dbReference type="NCBI Taxonomy" id="1680591"/>
    <lineage>
        <taxon>Bacteria</taxon>
        <taxon>Bacillati</taxon>
        <taxon>Cyanobacteriota</taxon>
        <taxon>Cyanophyceae</taxon>
        <taxon>Nostocales</taxon>
        <taxon>Scytonemataceae</taxon>
        <taxon>Scytonema</taxon>
    </lineage>
</organism>
<protein>
    <submittedName>
        <fullName evidence="1">Nif11-type</fullName>
    </submittedName>
</protein>
<dbReference type="InterPro" id="IPR022513">
    <property type="entry name" value="TOMM_pelo"/>
</dbReference>
<dbReference type="InterPro" id="IPR036648">
    <property type="entry name" value="CN_Hdrase_a/SCN_Hdrase_g_sf"/>
</dbReference>
<proteinExistence type="predicted"/>
<dbReference type="SUPFAM" id="SSF56209">
    <property type="entry name" value="Nitrile hydratase alpha chain"/>
    <property type="match status" value="1"/>
</dbReference>
<sequence length="130" mass="14540">MHEELKQVITQAMNTRFEFEQKLIHRAWEDEAFKQELISNPKAVYAKESGEEVPKELEIEVLQETAKKVYLVLPANPAPAITDEEELSEKALDAVAGGVSIDICIPPSLRVRTGEKCILWSKAHNAGKLA</sequence>